<dbReference type="InterPro" id="IPR026838">
    <property type="entry name" value="YheC/D"/>
</dbReference>
<reference evidence="1 2" key="1">
    <citation type="submission" date="2010-08" db="EMBL/GenBank/DDBJ databases">
        <title>Complete sequence of Clostridium cellulovorans 743B.</title>
        <authorList>
            <consortium name="US DOE Joint Genome Institute"/>
            <person name="Lucas S."/>
            <person name="Copeland A."/>
            <person name="Lapidus A."/>
            <person name="Cheng J.-F."/>
            <person name="Bruce D."/>
            <person name="Goodwin L."/>
            <person name="Pitluck S."/>
            <person name="Chertkov O."/>
            <person name="Detter J.C."/>
            <person name="Han C."/>
            <person name="Tapia R."/>
            <person name="Land M."/>
            <person name="Hauser L."/>
            <person name="Chang Y.-J."/>
            <person name="Jeffries C."/>
            <person name="Kyrpides N."/>
            <person name="Ivanova N."/>
            <person name="Mikhailova N."/>
            <person name="Hemme C.L."/>
            <person name="Woyke T."/>
        </authorList>
    </citation>
    <scope>NUCLEOTIDE SEQUENCE [LARGE SCALE GENOMIC DNA]</scope>
    <source>
        <strain evidence="2">ATCC 35296 / DSM 3052 / OCM 3 / 743B</strain>
    </source>
</reference>
<dbReference type="STRING" id="573061.Clocel_2679"/>
<dbReference type="eggNOG" id="COG0189">
    <property type="taxonomic scope" value="Bacteria"/>
</dbReference>
<dbReference type="Gene3D" id="3.30.470.20">
    <property type="entry name" value="ATP-grasp fold, B domain"/>
    <property type="match status" value="1"/>
</dbReference>
<dbReference type="HOGENOM" id="CLU_044334_0_0_9"/>
<dbReference type="EMBL" id="CP002160">
    <property type="protein sequence ID" value="ADL52379.1"/>
    <property type="molecule type" value="Genomic_DNA"/>
</dbReference>
<name>D9SRF0_CLOC7</name>
<dbReference type="Proteomes" id="UP000002730">
    <property type="component" value="Chromosome"/>
</dbReference>
<accession>D9SRF0</accession>
<organism evidence="1 2">
    <name type="scientific">Clostridium cellulovorans (strain ATCC 35296 / DSM 3052 / OCM 3 / 743B)</name>
    <dbReference type="NCBI Taxonomy" id="573061"/>
    <lineage>
        <taxon>Bacteria</taxon>
        <taxon>Bacillati</taxon>
        <taxon>Bacillota</taxon>
        <taxon>Clostridia</taxon>
        <taxon>Eubacteriales</taxon>
        <taxon>Clostridiaceae</taxon>
        <taxon>Clostridium</taxon>
    </lineage>
</organism>
<dbReference type="SUPFAM" id="SSF56059">
    <property type="entry name" value="Glutathione synthetase ATP-binding domain-like"/>
    <property type="match status" value="1"/>
</dbReference>
<dbReference type="KEGG" id="ccb:Clocel_2679"/>
<proteinExistence type="predicted"/>
<evidence type="ECO:0000313" key="2">
    <source>
        <dbReference type="Proteomes" id="UP000002730"/>
    </source>
</evidence>
<keyword evidence="2" id="KW-1185">Reference proteome</keyword>
<dbReference type="RefSeq" id="WP_010074496.1">
    <property type="nucleotide sequence ID" value="NC_014393.1"/>
</dbReference>
<evidence type="ECO:0000313" key="1">
    <source>
        <dbReference type="EMBL" id="ADL52379.1"/>
    </source>
</evidence>
<gene>
    <name evidence="1" type="ordered locus">Clocel_2679</name>
</gene>
<dbReference type="AlphaFoldDB" id="D9SRF0"/>
<protein>
    <submittedName>
        <fullName evidence="1">RimK domain protein ATP-grasp</fullName>
    </submittedName>
</protein>
<dbReference type="OrthoDB" id="1809801at2"/>
<dbReference type="Pfam" id="PF14398">
    <property type="entry name" value="ATPgrasp_YheCD"/>
    <property type="match status" value="1"/>
</dbReference>
<sequence>MILGIYFNNYNFNRLSKGILSWKMNFLAEAAFREAVQLLVFSPLSLDWHSQNIRGLTFNKENKSWEKIICTFPNVIYDRATFLTNEKEVGKFVRQRLKEEYRIPFINSKAYFNKLETHQVLSKNLEVTNHLPETSRYQHPFQIVDFIHKYGSVYIKASGGSRGRNIYKVQEFSHNLYILSYQIKGKKFSDNLSVQEIHSFLEANKFIGKNIIIQQGIDIAQLNDCPFDIRVLAQKKDIDTWEVVDKSLRIAAQGSVVTNISSGGKVGKFTEVIPSLFSNSHLITNDVDKLVIAVCRQLEQKYGSLGELGIDIAIDKAGNVWLIEVNGKPAKVCVYHSGDLALIEKACTNIIRYSKELFKLRKLAKDS</sequence>